<accession>A0A8J3BHP6</accession>
<dbReference type="RefSeq" id="WP_188817729.1">
    <property type="nucleotide sequence ID" value="NZ_BMOF01000040.1"/>
</dbReference>
<feature type="region of interest" description="Disordered" evidence="2">
    <location>
        <begin position="1"/>
        <end position="21"/>
    </location>
</feature>
<organism evidence="4 5">
    <name type="scientific">Calditerricola satsumensis</name>
    <dbReference type="NCBI Taxonomy" id="373054"/>
    <lineage>
        <taxon>Bacteria</taxon>
        <taxon>Bacillati</taxon>
        <taxon>Bacillota</taxon>
        <taxon>Bacilli</taxon>
        <taxon>Bacillales</taxon>
        <taxon>Bacillaceae</taxon>
        <taxon>Calditerricola</taxon>
    </lineage>
</organism>
<dbReference type="Proteomes" id="UP000637720">
    <property type="component" value="Unassembled WGS sequence"/>
</dbReference>
<dbReference type="SUPFAM" id="SSF53187">
    <property type="entry name" value="Zn-dependent exopeptidases"/>
    <property type="match status" value="1"/>
</dbReference>
<reference evidence="4" key="2">
    <citation type="submission" date="2020-09" db="EMBL/GenBank/DDBJ databases">
        <authorList>
            <person name="Sun Q."/>
            <person name="Ohkuma M."/>
        </authorList>
    </citation>
    <scope>NUCLEOTIDE SEQUENCE</scope>
    <source>
        <strain evidence="4">JCM 14719</strain>
    </source>
</reference>
<dbReference type="GO" id="GO:0030288">
    <property type="term" value="C:outer membrane-bounded periplasmic space"/>
    <property type="evidence" value="ECO:0007669"/>
    <property type="project" value="TreeGrafter"/>
</dbReference>
<dbReference type="GO" id="GO:0009253">
    <property type="term" value="P:peptidoglycan catabolic process"/>
    <property type="evidence" value="ECO:0007669"/>
    <property type="project" value="InterPro"/>
</dbReference>
<dbReference type="CDD" id="cd02696">
    <property type="entry name" value="MurNAc-LAA"/>
    <property type="match status" value="1"/>
</dbReference>
<dbReference type="PANTHER" id="PTHR30404">
    <property type="entry name" value="N-ACETYLMURAMOYL-L-ALANINE AMIDASE"/>
    <property type="match status" value="1"/>
</dbReference>
<evidence type="ECO:0000313" key="4">
    <source>
        <dbReference type="EMBL" id="GGK04398.1"/>
    </source>
</evidence>
<evidence type="ECO:0000259" key="3">
    <source>
        <dbReference type="SMART" id="SM00646"/>
    </source>
</evidence>
<feature type="region of interest" description="Disordered" evidence="2">
    <location>
        <begin position="183"/>
        <end position="221"/>
    </location>
</feature>
<dbReference type="PANTHER" id="PTHR30404:SF0">
    <property type="entry name" value="N-ACETYLMURAMOYL-L-ALANINE AMIDASE AMIC"/>
    <property type="match status" value="1"/>
</dbReference>
<proteinExistence type="predicted"/>
<dbReference type="Pfam" id="PF01520">
    <property type="entry name" value="Amidase_3"/>
    <property type="match status" value="1"/>
</dbReference>
<protein>
    <recommendedName>
        <fullName evidence="3">MurNAc-LAA domain-containing protein</fullName>
    </recommendedName>
</protein>
<feature type="domain" description="MurNAc-LAA" evidence="3">
    <location>
        <begin position="66"/>
        <end position="177"/>
    </location>
</feature>
<gene>
    <name evidence="4" type="ORF">GCM10007043_18060</name>
</gene>
<dbReference type="GO" id="GO:0008745">
    <property type="term" value="F:N-acetylmuramoyl-L-alanine amidase activity"/>
    <property type="evidence" value="ECO:0007669"/>
    <property type="project" value="InterPro"/>
</dbReference>
<sequence length="221" mass="24045">MDKGKRRVVIDPGHGGKDPGAVGLGLQEKEVVLHLAQHVRRALGGYEVDVLLTRETDEWVSLDERARRANEADADLFVSLHCNAGGGQGFESYVHPAAPERTRAIREVLHRRVMAFLASYGIRDRGQKEANFAVLRKTKMPAVLLENLFLDHPRENALLREEAFRKDLAQAIAAGIAQALGLARREAQPPGTGQNPSPAPPSSSAEPAERSRNGRAKPSSG</sequence>
<keyword evidence="5" id="KW-1185">Reference proteome</keyword>
<evidence type="ECO:0000256" key="2">
    <source>
        <dbReference type="SAM" id="MobiDB-lite"/>
    </source>
</evidence>
<name>A0A8J3BHP6_9BACI</name>
<comment type="caution">
    <text evidence="4">The sequence shown here is derived from an EMBL/GenBank/DDBJ whole genome shotgun (WGS) entry which is preliminary data.</text>
</comment>
<dbReference type="SMART" id="SM00646">
    <property type="entry name" value="Ami_3"/>
    <property type="match status" value="1"/>
</dbReference>
<reference evidence="4" key="1">
    <citation type="journal article" date="2014" name="Int. J. Syst. Evol. Microbiol.">
        <title>Complete genome sequence of Corynebacterium casei LMG S-19264T (=DSM 44701T), isolated from a smear-ripened cheese.</title>
        <authorList>
            <consortium name="US DOE Joint Genome Institute (JGI-PGF)"/>
            <person name="Walter F."/>
            <person name="Albersmeier A."/>
            <person name="Kalinowski J."/>
            <person name="Ruckert C."/>
        </authorList>
    </citation>
    <scope>NUCLEOTIDE SEQUENCE</scope>
    <source>
        <strain evidence="4">JCM 14719</strain>
    </source>
</reference>
<dbReference type="InterPro" id="IPR002508">
    <property type="entry name" value="MurNAc-LAA_cat"/>
</dbReference>
<dbReference type="EMBL" id="BMOF01000040">
    <property type="protein sequence ID" value="GGK04398.1"/>
    <property type="molecule type" value="Genomic_DNA"/>
</dbReference>
<dbReference type="Gene3D" id="3.40.630.40">
    <property type="entry name" value="Zn-dependent exopeptidases"/>
    <property type="match status" value="1"/>
</dbReference>
<keyword evidence="1" id="KW-0378">Hydrolase</keyword>
<dbReference type="AlphaFoldDB" id="A0A8J3BHP6"/>
<dbReference type="InterPro" id="IPR050695">
    <property type="entry name" value="N-acetylmuramoyl_amidase_3"/>
</dbReference>
<evidence type="ECO:0000313" key="5">
    <source>
        <dbReference type="Proteomes" id="UP000637720"/>
    </source>
</evidence>
<evidence type="ECO:0000256" key="1">
    <source>
        <dbReference type="ARBA" id="ARBA00022801"/>
    </source>
</evidence>